<keyword evidence="3 6" id="KW-0547">Nucleotide-binding</keyword>
<dbReference type="GO" id="GO:0004856">
    <property type="term" value="F:D-xylulokinase activity"/>
    <property type="evidence" value="ECO:0007669"/>
    <property type="project" value="UniProtKB-UniRule"/>
</dbReference>
<dbReference type="SUPFAM" id="SSF53067">
    <property type="entry name" value="Actin-like ATPase domain"/>
    <property type="match status" value="2"/>
</dbReference>
<comment type="similarity">
    <text evidence="1 6 7">Belongs to the FGGY kinase family.</text>
</comment>
<evidence type="ECO:0000256" key="6">
    <source>
        <dbReference type="HAMAP-Rule" id="MF_02220"/>
    </source>
</evidence>
<dbReference type="InterPro" id="IPR050406">
    <property type="entry name" value="FGGY_Carb_Kinase"/>
</dbReference>
<dbReference type="RefSeq" id="WP_115480158.1">
    <property type="nucleotide sequence ID" value="NZ_QRCT01000002.1"/>
</dbReference>
<dbReference type="InterPro" id="IPR018484">
    <property type="entry name" value="FGGY_N"/>
</dbReference>
<dbReference type="Proteomes" id="UP000255036">
    <property type="component" value="Unassembled WGS sequence"/>
</dbReference>
<feature type="domain" description="Carbohydrate kinase FGGY N-terminal" evidence="8">
    <location>
        <begin position="4"/>
        <end position="248"/>
    </location>
</feature>
<sequence>MESILGIDIGTSSLKVMLLDSELGVIGVEAKKYDVSIPQTGYAEQSPELWWEALLYCLKELQKKYLEEYKRITAIGFSGQMHGLVMVDELGIPVRPAILWMDQRSENECMEIQQLLSLKVDMEETLHNRIFTGFAFPSLMWIKKYEVENYNKIYKIMQPKDYIRYKLTGMIGTEVTDASATLMFDVGKREWAFRVIDKIGLPRNIFPDCYESMDIQGKVTKEASIITGLNENINIVYGMGDQQAQSIGNGAIEEGLIICNIGTGGQISTYSETDRYDKNLRTHTFCHGIKKAYTIFGAILNGGMSLNWLKNNILEESNFENLSKMAEEIEAGSEGLIYLPYLTGERTPYMNPKAKGMFFGFRLSHDKRHMTRAVMEGVTFALKNSLKLLEGMNIQSRKVIASGGGASSPVWLQMQADIFNKEVQVCQVIEQACLGACIIAGVGTGIFKDVKTACDKFVSYENQIYKPNLEAVEVYEKLFYIFKRLYRSTEDLL</sequence>
<evidence type="ECO:0000256" key="4">
    <source>
        <dbReference type="ARBA" id="ARBA00022777"/>
    </source>
</evidence>
<feature type="site" description="Important for activity" evidence="6">
    <location>
        <position position="8"/>
    </location>
</feature>
<evidence type="ECO:0000313" key="11">
    <source>
        <dbReference type="Proteomes" id="UP000255036"/>
    </source>
</evidence>
<dbReference type="PIRSF" id="PIRSF000538">
    <property type="entry name" value="GlpK"/>
    <property type="match status" value="1"/>
</dbReference>
<name>A0A371B0E2_9FIRM</name>
<evidence type="ECO:0000259" key="8">
    <source>
        <dbReference type="Pfam" id="PF00370"/>
    </source>
</evidence>
<dbReference type="GO" id="GO:0005524">
    <property type="term" value="F:ATP binding"/>
    <property type="evidence" value="ECO:0007669"/>
    <property type="project" value="UniProtKB-UniRule"/>
</dbReference>
<keyword evidence="6 7" id="KW-0119">Carbohydrate metabolism</keyword>
<dbReference type="Pfam" id="PF02782">
    <property type="entry name" value="FGGY_C"/>
    <property type="match status" value="1"/>
</dbReference>
<dbReference type="PANTHER" id="PTHR43095">
    <property type="entry name" value="SUGAR KINASE"/>
    <property type="match status" value="1"/>
</dbReference>
<dbReference type="HAMAP" id="MF_02220">
    <property type="entry name" value="XylB"/>
    <property type="match status" value="1"/>
</dbReference>
<keyword evidence="2 6" id="KW-0808">Transferase</keyword>
<feature type="binding site" evidence="6">
    <location>
        <begin position="81"/>
        <end position="82"/>
    </location>
    <ligand>
        <name>substrate</name>
    </ligand>
</feature>
<dbReference type="GO" id="GO:0042732">
    <property type="term" value="P:D-xylose metabolic process"/>
    <property type="evidence" value="ECO:0007669"/>
    <property type="project" value="UniProtKB-KW"/>
</dbReference>
<dbReference type="OrthoDB" id="9805576at2"/>
<evidence type="ECO:0000256" key="3">
    <source>
        <dbReference type="ARBA" id="ARBA00022741"/>
    </source>
</evidence>
<dbReference type="InterPro" id="IPR018485">
    <property type="entry name" value="FGGY_C"/>
</dbReference>
<evidence type="ECO:0000259" key="9">
    <source>
        <dbReference type="Pfam" id="PF02782"/>
    </source>
</evidence>
<evidence type="ECO:0000256" key="5">
    <source>
        <dbReference type="ARBA" id="ARBA00022840"/>
    </source>
</evidence>
<dbReference type="EMBL" id="QRCT01000002">
    <property type="protein sequence ID" value="RDU25253.1"/>
    <property type="molecule type" value="Genomic_DNA"/>
</dbReference>
<evidence type="ECO:0000256" key="1">
    <source>
        <dbReference type="ARBA" id="ARBA00009156"/>
    </source>
</evidence>
<keyword evidence="5 6" id="KW-0067">ATP-binding</keyword>
<accession>A0A371B0E2</accession>
<protein>
    <recommendedName>
        <fullName evidence="6 7">Xylulose kinase</fullName>
        <shortName evidence="6 7">Xylulokinase</shortName>
        <ecNumber evidence="6 7">2.7.1.17</ecNumber>
    </recommendedName>
</protein>
<dbReference type="InterPro" id="IPR000577">
    <property type="entry name" value="Carb_kinase_FGGY"/>
</dbReference>
<dbReference type="InterPro" id="IPR043129">
    <property type="entry name" value="ATPase_NBD"/>
</dbReference>
<dbReference type="InterPro" id="IPR006000">
    <property type="entry name" value="Xylulokinase"/>
</dbReference>
<keyword evidence="6 7" id="KW-0859">Xylose metabolism</keyword>
<comment type="function">
    <text evidence="6">Catalyzes the phosphorylation of D-xylulose to D-xylulose 5-phosphate.</text>
</comment>
<feature type="domain" description="Carbohydrate kinase FGGY C-terminal" evidence="9">
    <location>
        <begin position="259"/>
        <end position="442"/>
    </location>
</feature>
<evidence type="ECO:0000313" key="10">
    <source>
        <dbReference type="EMBL" id="RDU25253.1"/>
    </source>
</evidence>
<dbReference type="AlphaFoldDB" id="A0A371B0E2"/>
<gene>
    <name evidence="6 7 10" type="primary">xylB</name>
    <name evidence="10" type="ORF">DWV06_00160</name>
</gene>
<evidence type="ECO:0000256" key="7">
    <source>
        <dbReference type="RuleBase" id="RU364073"/>
    </source>
</evidence>
<evidence type="ECO:0000256" key="2">
    <source>
        <dbReference type="ARBA" id="ARBA00022679"/>
    </source>
</evidence>
<feature type="active site" description="Proton acceptor" evidence="6">
    <location>
        <position position="241"/>
    </location>
</feature>
<proteinExistence type="inferred from homology"/>
<dbReference type="EC" id="2.7.1.17" evidence="6 7"/>
<organism evidence="10 11">
    <name type="scientific">Anaerosacchariphilus polymeriproducens</name>
    <dbReference type="NCBI Taxonomy" id="1812858"/>
    <lineage>
        <taxon>Bacteria</taxon>
        <taxon>Bacillati</taxon>
        <taxon>Bacillota</taxon>
        <taxon>Clostridia</taxon>
        <taxon>Lachnospirales</taxon>
        <taxon>Lachnospiraceae</taxon>
        <taxon>Anaerosacchariphilus</taxon>
    </lineage>
</organism>
<dbReference type="PANTHER" id="PTHR43095:SF5">
    <property type="entry name" value="XYLULOSE KINASE"/>
    <property type="match status" value="1"/>
</dbReference>
<keyword evidence="4 6" id="KW-0418">Kinase</keyword>
<dbReference type="CDD" id="cd07808">
    <property type="entry name" value="ASKHA_NBD_FGGY_EcXK-like"/>
    <property type="match status" value="1"/>
</dbReference>
<comment type="catalytic activity">
    <reaction evidence="6 7">
        <text>D-xylulose + ATP = D-xylulose 5-phosphate + ADP + H(+)</text>
        <dbReference type="Rhea" id="RHEA:10964"/>
        <dbReference type="ChEBI" id="CHEBI:15378"/>
        <dbReference type="ChEBI" id="CHEBI:17140"/>
        <dbReference type="ChEBI" id="CHEBI:30616"/>
        <dbReference type="ChEBI" id="CHEBI:57737"/>
        <dbReference type="ChEBI" id="CHEBI:456216"/>
        <dbReference type="EC" id="2.7.1.17"/>
    </reaction>
</comment>
<reference evidence="10 11" key="1">
    <citation type="submission" date="2018-07" db="EMBL/GenBank/DDBJ databases">
        <title>Anaerosacharophilus polymeroproducens gen. nov. sp. nov., an anaerobic bacterium isolated from salt field.</title>
        <authorList>
            <person name="Kim W."/>
            <person name="Yang S.-H."/>
            <person name="Oh J."/>
            <person name="Lee J.-H."/>
            <person name="Kwon K.K."/>
        </authorList>
    </citation>
    <scope>NUCLEOTIDE SEQUENCE [LARGE SCALE GENOMIC DNA]</scope>
    <source>
        <strain evidence="10 11">MCWD5</strain>
    </source>
</reference>
<keyword evidence="11" id="KW-1185">Reference proteome</keyword>
<dbReference type="NCBIfam" id="TIGR01312">
    <property type="entry name" value="XylB"/>
    <property type="match status" value="1"/>
</dbReference>
<comment type="caution">
    <text evidence="10">The sequence shown here is derived from an EMBL/GenBank/DDBJ whole genome shotgun (WGS) entry which is preliminary data.</text>
</comment>
<dbReference type="Pfam" id="PF00370">
    <property type="entry name" value="FGGY_N"/>
    <property type="match status" value="1"/>
</dbReference>
<dbReference type="Gene3D" id="3.30.420.40">
    <property type="match status" value="2"/>
</dbReference>
<dbReference type="GO" id="GO:0005998">
    <property type="term" value="P:xylulose catabolic process"/>
    <property type="evidence" value="ECO:0007669"/>
    <property type="project" value="UniProtKB-UniRule"/>
</dbReference>